<name>A0A136J3J5_9PEZI</name>
<feature type="domain" description="SUZ" evidence="2">
    <location>
        <begin position="78"/>
        <end position="165"/>
    </location>
</feature>
<dbReference type="InterPro" id="IPR024642">
    <property type="entry name" value="SUZ-C"/>
</dbReference>
<feature type="domain" description="SUZ-C" evidence="3">
    <location>
        <begin position="254"/>
        <end position="301"/>
    </location>
</feature>
<feature type="compositionally biased region" description="Low complexity" evidence="1">
    <location>
        <begin position="162"/>
        <end position="171"/>
    </location>
</feature>
<evidence type="ECO:0000313" key="4">
    <source>
        <dbReference type="EMBL" id="KXJ91747.1"/>
    </source>
</evidence>
<dbReference type="InterPro" id="IPR024771">
    <property type="entry name" value="SUZ"/>
</dbReference>
<gene>
    <name evidence="4" type="ORF">Micbo1qcDRAFT_161758</name>
</gene>
<accession>A0A136J3J5</accession>
<feature type="compositionally biased region" description="Low complexity" evidence="1">
    <location>
        <begin position="180"/>
        <end position="192"/>
    </location>
</feature>
<evidence type="ECO:0000259" key="2">
    <source>
        <dbReference type="PROSITE" id="PS51673"/>
    </source>
</evidence>
<dbReference type="InParanoid" id="A0A136J3J5"/>
<organism evidence="4 5">
    <name type="scientific">Microdochium bolleyi</name>
    <dbReference type="NCBI Taxonomy" id="196109"/>
    <lineage>
        <taxon>Eukaryota</taxon>
        <taxon>Fungi</taxon>
        <taxon>Dikarya</taxon>
        <taxon>Ascomycota</taxon>
        <taxon>Pezizomycotina</taxon>
        <taxon>Sordariomycetes</taxon>
        <taxon>Xylariomycetidae</taxon>
        <taxon>Xylariales</taxon>
        <taxon>Microdochiaceae</taxon>
        <taxon>Microdochium</taxon>
    </lineage>
</organism>
<dbReference type="PROSITE" id="PS51938">
    <property type="entry name" value="SUZ_C"/>
    <property type="match status" value="1"/>
</dbReference>
<dbReference type="EMBL" id="KQ964249">
    <property type="protein sequence ID" value="KXJ91747.1"/>
    <property type="molecule type" value="Genomic_DNA"/>
</dbReference>
<dbReference type="PROSITE" id="PS51673">
    <property type="entry name" value="SUZ"/>
    <property type="match status" value="1"/>
</dbReference>
<reference evidence="5" key="1">
    <citation type="submission" date="2016-02" db="EMBL/GenBank/DDBJ databases">
        <title>Draft genome sequence of Microdochium bolleyi, a fungal endophyte of beachgrass.</title>
        <authorList>
            <consortium name="DOE Joint Genome Institute"/>
            <person name="David A.S."/>
            <person name="May G."/>
            <person name="Haridas S."/>
            <person name="Lim J."/>
            <person name="Wang M."/>
            <person name="Labutti K."/>
            <person name="Lipzen A."/>
            <person name="Barry K."/>
            <person name="Grigoriev I.V."/>
        </authorList>
    </citation>
    <scope>NUCLEOTIDE SEQUENCE [LARGE SCALE GENOMIC DNA]</scope>
    <source>
        <strain evidence="5">J235TASD1</strain>
    </source>
</reference>
<evidence type="ECO:0000256" key="1">
    <source>
        <dbReference type="SAM" id="MobiDB-lite"/>
    </source>
</evidence>
<feature type="compositionally biased region" description="Basic and acidic residues" evidence="1">
    <location>
        <begin position="42"/>
        <end position="59"/>
    </location>
</feature>
<evidence type="ECO:0000259" key="3">
    <source>
        <dbReference type="PROSITE" id="PS51938"/>
    </source>
</evidence>
<dbReference type="STRING" id="196109.A0A136J3J5"/>
<evidence type="ECO:0000313" key="5">
    <source>
        <dbReference type="Proteomes" id="UP000070501"/>
    </source>
</evidence>
<feature type="compositionally biased region" description="Basic and acidic residues" evidence="1">
    <location>
        <begin position="224"/>
        <end position="233"/>
    </location>
</feature>
<dbReference type="Proteomes" id="UP000070501">
    <property type="component" value="Unassembled WGS sequence"/>
</dbReference>
<sequence>MSRSGGARLMDAWDDDDWETQADRAAQQPPGPPKAAQQAPLTKKERLAQHAELNKRLWESAEGPPSDGFQFLPSQSSQIPASMQTQNAFKPALKVLSRRPAPQMIARKDPATGLSQLTLEDDSDDENKAKKALTPEEIRAKQQRELEEKQRRYDEARAKIFGTASGSTSNHAGGGGSGPSSGASTPGTTTPPRSYDGNRGGRGGRGRGRGYRNQNSEGRGGGYRQRDAEREQVPRPSHLPGGAAQDLYDPGYAPRPSPQRERGGPAPVSGRSTPRESKDEAPCRAPRGPDGTGRGGFGFARRNADNS</sequence>
<feature type="compositionally biased region" description="Basic and acidic residues" evidence="1">
    <location>
        <begin position="273"/>
        <end position="282"/>
    </location>
</feature>
<dbReference type="AlphaFoldDB" id="A0A136J3J5"/>
<keyword evidence="5" id="KW-1185">Reference proteome</keyword>
<dbReference type="OrthoDB" id="5422283at2759"/>
<feature type="region of interest" description="Disordered" evidence="1">
    <location>
        <begin position="1"/>
        <end position="307"/>
    </location>
</feature>
<proteinExistence type="predicted"/>
<feature type="compositionally biased region" description="Polar residues" evidence="1">
    <location>
        <begin position="72"/>
        <end position="88"/>
    </location>
</feature>
<protein>
    <submittedName>
        <fullName evidence="4">Uncharacterized protein</fullName>
    </submittedName>
</protein>
<feature type="compositionally biased region" description="Basic and acidic residues" evidence="1">
    <location>
        <begin position="126"/>
        <end position="158"/>
    </location>
</feature>